<feature type="domain" description="Catalase core" evidence="1">
    <location>
        <begin position="88"/>
        <end position="135"/>
    </location>
</feature>
<evidence type="ECO:0000259" key="1">
    <source>
        <dbReference type="Pfam" id="PF00199"/>
    </source>
</evidence>
<keyword evidence="3" id="KW-1185">Reference proteome</keyword>
<protein>
    <recommendedName>
        <fullName evidence="1">Catalase core domain-containing protein</fullName>
    </recommendedName>
</protein>
<accession>A0A1J9Q6P1</accession>
<dbReference type="Pfam" id="PF00199">
    <property type="entry name" value="Catalase"/>
    <property type="match status" value="1"/>
</dbReference>
<dbReference type="GO" id="GO:0005739">
    <property type="term" value="C:mitochondrion"/>
    <property type="evidence" value="ECO:0007669"/>
    <property type="project" value="TreeGrafter"/>
</dbReference>
<dbReference type="PRINTS" id="PR00067">
    <property type="entry name" value="CATALASE"/>
</dbReference>
<dbReference type="STRING" id="1658174.A0A1J9Q6P1"/>
<dbReference type="AlphaFoldDB" id="A0A1J9Q6P1"/>
<sequence>MTYPVQQPLQAIDTAVGAAGADPRVHQLTSLFQGSNDGPAKVAAKLTGLQQVGKPADDAPVDRVSFQESAESWAILRPKGYVIGLQVRAHFLRGSGVKTPVFVRFSTDTFGREFPDSGRNPRGMAIKFYTGEGTITMSWALTS</sequence>
<dbReference type="GO" id="GO:0042542">
    <property type="term" value="P:response to hydrogen peroxide"/>
    <property type="evidence" value="ECO:0007669"/>
    <property type="project" value="TreeGrafter"/>
</dbReference>
<dbReference type="GO" id="GO:0004096">
    <property type="term" value="F:catalase activity"/>
    <property type="evidence" value="ECO:0007669"/>
    <property type="project" value="InterPro"/>
</dbReference>
<dbReference type="GO" id="GO:0042744">
    <property type="term" value="P:hydrogen peroxide catabolic process"/>
    <property type="evidence" value="ECO:0007669"/>
    <property type="project" value="TreeGrafter"/>
</dbReference>
<dbReference type="Proteomes" id="UP000242791">
    <property type="component" value="Unassembled WGS sequence"/>
</dbReference>
<evidence type="ECO:0000313" key="3">
    <source>
        <dbReference type="Proteomes" id="UP000242791"/>
    </source>
</evidence>
<dbReference type="PANTHER" id="PTHR11465:SF13">
    <property type="entry name" value="CATALASE (EUROFUNG)"/>
    <property type="match status" value="1"/>
</dbReference>
<dbReference type="EMBL" id="LGTZ01000568">
    <property type="protein sequence ID" value="OJD24406.1"/>
    <property type="molecule type" value="Genomic_DNA"/>
</dbReference>
<dbReference type="Gene3D" id="2.40.180.10">
    <property type="entry name" value="Catalase core domain"/>
    <property type="match status" value="1"/>
</dbReference>
<name>A0A1J9Q6P1_9EURO</name>
<dbReference type="InterPro" id="IPR018028">
    <property type="entry name" value="Catalase"/>
</dbReference>
<dbReference type="PANTHER" id="PTHR11465">
    <property type="entry name" value="CATALASE"/>
    <property type="match status" value="1"/>
</dbReference>
<dbReference type="SUPFAM" id="SSF56634">
    <property type="entry name" value="Heme-dependent catalase-like"/>
    <property type="match status" value="1"/>
</dbReference>
<dbReference type="GO" id="GO:0020037">
    <property type="term" value="F:heme binding"/>
    <property type="evidence" value="ECO:0007669"/>
    <property type="project" value="InterPro"/>
</dbReference>
<dbReference type="GO" id="GO:0005777">
    <property type="term" value="C:peroxisome"/>
    <property type="evidence" value="ECO:0007669"/>
    <property type="project" value="TreeGrafter"/>
</dbReference>
<gene>
    <name evidence="2" type="ORF">ACJ73_04233</name>
</gene>
<dbReference type="VEuPathDB" id="FungiDB:ACJ73_04233"/>
<evidence type="ECO:0000313" key="2">
    <source>
        <dbReference type="EMBL" id="OJD24406.1"/>
    </source>
</evidence>
<dbReference type="InterPro" id="IPR011614">
    <property type="entry name" value="Catalase_core"/>
</dbReference>
<comment type="caution">
    <text evidence="2">The sequence shown here is derived from an EMBL/GenBank/DDBJ whole genome shotgun (WGS) entry which is preliminary data.</text>
</comment>
<dbReference type="OrthoDB" id="4455270at2759"/>
<dbReference type="InterPro" id="IPR020835">
    <property type="entry name" value="Catalase_sf"/>
</dbReference>
<organism evidence="2 3">
    <name type="scientific">Blastomyces percursus</name>
    <dbReference type="NCBI Taxonomy" id="1658174"/>
    <lineage>
        <taxon>Eukaryota</taxon>
        <taxon>Fungi</taxon>
        <taxon>Dikarya</taxon>
        <taxon>Ascomycota</taxon>
        <taxon>Pezizomycotina</taxon>
        <taxon>Eurotiomycetes</taxon>
        <taxon>Eurotiomycetidae</taxon>
        <taxon>Onygenales</taxon>
        <taxon>Ajellomycetaceae</taxon>
        <taxon>Blastomyces</taxon>
    </lineage>
</organism>
<reference evidence="2 3" key="1">
    <citation type="submission" date="2015-08" db="EMBL/GenBank/DDBJ databases">
        <title>Emmonsia species relationships and genome sequence.</title>
        <authorList>
            <person name="Cuomo C.A."/>
            <person name="Schwartz I.S."/>
            <person name="Kenyon C."/>
            <person name="De Hoog G.S."/>
            <person name="Govender N.P."/>
            <person name="Botha A."/>
            <person name="Moreno L."/>
            <person name="De Vries M."/>
            <person name="Munoz J.F."/>
            <person name="Stielow J.B."/>
        </authorList>
    </citation>
    <scope>NUCLEOTIDE SEQUENCE [LARGE SCALE GENOMIC DNA]</scope>
    <source>
        <strain evidence="2 3">EI222</strain>
    </source>
</reference>
<proteinExistence type="predicted"/>